<name>A0A806FKK2_BIFAN</name>
<sequence>MPAAVFGDVEFHGGVDFRGGVVESEMTQQHGGGEDRGGRVRDALACDVGGRTVDRLEHGRVFVARVDAAGRRITHAAHDRARLVSENVAEQIVGENHVEARRIGDQVDRGRVDVRIVMLDLGVFGGHLVHDVLPHVAGVDEHVLLVHERDVLAALHRQLEGVAHHAFDAVRRVDGDLGGHLVLGAAADRTAGTAVEAFGALAHHHKIDLARVRQRRLDPRVQLRRAQIHILVEREPQLEQQAAFENSRLDARVAHRTEQNRVGALDAFEIFVRQNLAVTQIPLRPQVERFVLEGRHSLGGFFERLLCPRGHFLANAVAGNDGDRVLLCVLSHMGRLPARTRRFRAVFSSWTFRRERFA</sequence>
<keyword evidence="1" id="KW-0315">Glutamine amidotransferase</keyword>
<accession>A0A806FKK2</accession>
<protein>
    <submittedName>
        <fullName evidence="1">Glutamine amidotransferases class-II</fullName>
    </submittedName>
</protein>
<reference evidence="1 2" key="1">
    <citation type="journal article" date="2011" name="J. Bacteriol.">
        <title>Genome Sequence of the Probiotic Strain Bifidobacterium animalis subsp. lactis CNCM I-2494.</title>
        <authorList>
            <person name="Chervaux C."/>
            <person name="Grimaldi C."/>
            <person name="Bolotin A."/>
            <person name="Quinquis B."/>
            <person name="Legrain-Raspaud S."/>
            <person name="van Hylckama Vlieg J.E."/>
            <person name="Denariaz G."/>
            <person name="Smokvina T."/>
        </authorList>
    </citation>
    <scope>NUCLEOTIDE SEQUENCE [LARGE SCALE GENOMIC DNA]</scope>
    <source>
        <strain evidence="1 2">CNCM I-2494</strain>
    </source>
</reference>
<keyword evidence="1" id="KW-0808">Transferase</keyword>
<dbReference type="Proteomes" id="UP000008394">
    <property type="component" value="Chromosome"/>
</dbReference>
<dbReference type="KEGG" id="bnm:BALAC2494_01827"/>
<proteinExistence type="predicted"/>
<evidence type="ECO:0000313" key="1">
    <source>
        <dbReference type="EMBL" id="AEK30829.1"/>
    </source>
</evidence>
<gene>
    <name evidence="1" type="ORF">BALAC2494_01827</name>
</gene>
<dbReference type="AlphaFoldDB" id="A0A806FKK2"/>
<dbReference type="GO" id="GO:0016740">
    <property type="term" value="F:transferase activity"/>
    <property type="evidence" value="ECO:0007669"/>
    <property type="project" value="UniProtKB-KW"/>
</dbReference>
<organism evidence="1 2">
    <name type="scientific">Bifidobacterium animalis subsp. lactis CNCM I-2494</name>
    <dbReference type="NCBI Taxonomy" id="1042403"/>
    <lineage>
        <taxon>Bacteria</taxon>
        <taxon>Bacillati</taxon>
        <taxon>Actinomycetota</taxon>
        <taxon>Actinomycetes</taxon>
        <taxon>Bifidobacteriales</taxon>
        <taxon>Bifidobacteriaceae</taxon>
        <taxon>Bifidobacterium</taxon>
    </lineage>
</organism>
<dbReference type="EMBL" id="CP002915">
    <property type="protein sequence ID" value="AEK30829.1"/>
    <property type="molecule type" value="Genomic_DNA"/>
</dbReference>
<evidence type="ECO:0000313" key="2">
    <source>
        <dbReference type="Proteomes" id="UP000008394"/>
    </source>
</evidence>